<evidence type="ECO:0000313" key="8">
    <source>
        <dbReference type="Proteomes" id="UP001242732"/>
    </source>
</evidence>
<dbReference type="Proteomes" id="UP001242732">
    <property type="component" value="Chromosome"/>
</dbReference>
<evidence type="ECO:0000313" key="7">
    <source>
        <dbReference type="EMBL" id="WIY49139.1"/>
    </source>
</evidence>
<dbReference type="RefSeq" id="WP_011797674.1">
    <property type="nucleotide sequence ID" value="NZ_CP023687.1"/>
</dbReference>
<evidence type="ECO:0000256" key="3">
    <source>
        <dbReference type="ARBA" id="ARBA00022692"/>
    </source>
</evidence>
<feature type="transmembrane region" description="Helical" evidence="6">
    <location>
        <begin position="12"/>
        <end position="35"/>
    </location>
</feature>
<feature type="transmembrane region" description="Helical" evidence="6">
    <location>
        <begin position="138"/>
        <end position="156"/>
    </location>
</feature>
<reference evidence="7 8" key="1">
    <citation type="submission" date="2023-06" db="EMBL/GenBank/DDBJ databases">
        <authorList>
            <person name="Ham H."/>
            <person name="Park D.S."/>
        </authorList>
    </citation>
    <scope>NUCLEOTIDE SEQUENCE [LARGE SCALE GENOMIC DNA]</scope>
    <source>
        <strain evidence="7 8">KACC 17005</strain>
    </source>
</reference>
<evidence type="ECO:0000256" key="6">
    <source>
        <dbReference type="SAM" id="Phobius"/>
    </source>
</evidence>
<comment type="subcellular location">
    <subcellularLocation>
        <location evidence="1">Membrane</location>
        <topology evidence="1">Multi-pass membrane protein</topology>
    </subcellularLocation>
</comment>
<protein>
    <submittedName>
        <fullName evidence="7">TerC family protein</fullName>
    </submittedName>
</protein>
<evidence type="ECO:0000256" key="4">
    <source>
        <dbReference type="ARBA" id="ARBA00022989"/>
    </source>
</evidence>
<proteinExistence type="inferred from homology"/>
<sequence length="250" mass="26504">MEFLTSPEFWVALGQIIIIDILLGGDNAVVIALACRKLPPAQRTKGIIWGTAGAIILRVILIAFAMTLLNLPFLKFVGAILLVWIGIKLLAPDEEGHGDVAGSDKLFAAIKTIIVADLVMSVDNVIAIAGAAQNAGDHSLLLVVLGLLISIPIIVWGSQLVIKLMERFPFIIVAGGMLLGWIAGGMLVTDPAFVNPDRWTWVPKLGTVDEKGMAVISDSLYWAAHVVGALLVLIVGKAIASRRTAAVPHG</sequence>
<keyword evidence="4 6" id="KW-1133">Transmembrane helix</keyword>
<dbReference type="NCBIfam" id="TIGR03717">
    <property type="entry name" value="R_switched_YjbE"/>
    <property type="match status" value="1"/>
</dbReference>
<evidence type="ECO:0000256" key="1">
    <source>
        <dbReference type="ARBA" id="ARBA00004141"/>
    </source>
</evidence>
<keyword evidence="8" id="KW-1185">Reference proteome</keyword>
<dbReference type="InterPro" id="IPR005496">
    <property type="entry name" value="Integral_membrane_TerC"/>
</dbReference>
<dbReference type="InterPro" id="IPR022301">
    <property type="entry name" value="Integral_membrane_YjbE"/>
</dbReference>
<dbReference type="PANTHER" id="PTHR30238:SF4">
    <property type="entry name" value="SLL1022 PROTEIN"/>
    <property type="match status" value="1"/>
</dbReference>
<comment type="similarity">
    <text evidence="2">Belongs to the TerC family.</text>
</comment>
<feature type="transmembrane region" description="Helical" evidence="6">
    <location>
        <begin position="220"/>
        <end position="240"/>
    </location>
</feature>
<feature type="transmembrane region" description="Helical" evidence="6">
    <location>
        <begin position="47"/>
        <end position="67"/>
    </location>
</feature>
<accession>A0ABY9AQP8</accession>
<name>A0ABY9AQP8_PARCI</name>
<evidence type="ECO:0000256" key="5">
    <source>
        <dbReference type="ARBA" id="ARBA00023136"/>
    </source>
</evidence>
<dbReference type="PANTHER" id="PTHR30238">
    <property type="entry name" value="MEMBRANE BOUND PREDICTED REDOX MODULATOR"/>
    <property type="match status" value="1"/>
</dbReference>
<evidence type="ECO:0000256" key="2">
    <source>
        <dbReference type="ARBA" id="ARBA00007511"/>
    </source>
</evidence>
<dbReference type="Pfam" id="PF03741">
    <property type="entry name" value="TerC"/>
    <property type="match status" value="1"/>
</dbReference>
<gene>
    <name evidence="7" type="ORF">QRO08_00740</name>
</gene>
<feature type="transmembrane region" description="Helical" evidence="6">
    <location>
        <begin position="168"/>
        <end position="188"/>
    </location>
</feature>
<keyword evidence="5 6" id="KW-0472">Membrane</keyword>
<organism evidence="7 8">
    <name type="scientific">Paracidovorax citrulli</name>
    <name type="common">Acidovorax citrulli</name>
    <dbReference type="NCBI Taxonomy" id="80869"/>
    <lineage>
        <taxon>Bacteria</taxon>
        <taxon>Pseudomonadati</taxon>
        <taxon>Pseudomonadota</taxon>
        <taxon>Betaproteobacteria</taxon>
        <taxon>Burkholderiales</taxon>
        <taxon>Comamonadaceae</taxon>
        <taxon>Paracidovorax</taxon>
    </lineage>
</organism>
<keyword evidence="3 6" id="KW-0812">Transmembrane</keyword>
<dbReference type="GeneID" id="79789670"/>
<dbReference type="EMBL" id="CP127363">
    <property type="protein sequence ID" value="WIY49139.1"/>
    <property type="molecule type" value="Genomic_DNA"/>
</dbReference>